<dbReference type="InterPro" id="IPR015421">
    <property type="entry name" value="PyrdxlP-dep_Trfase_major"/>
</dbReference>
<dbReference type="EMBL" id="CM010716">
    <property type="protein sequence ID" value="RZC52322.1"/>
    <property type="molecule type" value="Genomic_DNA"/>
</dbReference>
<reference evidence="1 2" key="1">
    <citation type="journal article" date="2018" name="Science">
        <title>The opium poppy genome and morphinan production.</title>
        <authorList>
            <person name="Guo L."/>
            <person name="Winzer T."/>
            <person name="Yang X."/>
            <person name="Li Y."/>
            <person name="Ning Z."/>
            <person name="He Z."/>
            <person name="Teodor R."/>
            <person name="Lu Y."/>
            <person name="Bowser T.A."/>
            <person name="Graham I.A."/>
            <person name="Ye K."/>
        </authorList>
    </citation>
    <scope>NUCLEOTIDE SEQUENCE [LARGE SCALE GENOMIC DNA]</scope>
    <source>
        <strain evidence="2">cv. HN1</strain>
        <tissue evidence="1">Leaves</tissue>
    </source>
</reference>
<dbReference type="Proteomes" id="UP000316621">
    <property type="component" value="Chromosome 2"/>
</dbReference>
<organism evidence="1 2">
    <name type="scientific">Papaver somniferum</name>
    <name type="common">Opium poppy</name>
    <dbReference type="NCBI Taxonomy" id="3469"/>
    <lineage>
        <taxon>Eukaryota</taxon>
        <taxon>Viridiplantae</taxon>
        <taxon>Streptophyta</taxon>
        <taxon>Embryophyta</taxon>
        <taxon>Tracheophyta</taxon>
        <taxon>Spermatophyta</taxon>
        <taxon>Magnoliopsida</taxon>
        <taxon>Ranunculales</taxon>
        <taxon>Papaveraceae</taxon>
        <taxon>Papaveroideae</taxon>
        <taxon>Papaver</taxon>
    </lineage>
</organism>
<sequence length="86" mass="9362">MVDNWVVVKYSMGSGFMDLVIISVLSKMVLTAGATPAVEILSFCLDDTGNAFLLPSPYYPGGVCTRHFSTFSFGGFVRAEVPTHFF</sequence>
<dbReference type="SUPFAM" id="SSF53383">
    <property type="entry name" value="PLP-dependent transferases"/>
    <property type="match status" value="1"/>
</dbReference>
<evidence type="ECO:0000313" key="2">
    <source>
        <dbReference type="Proteomes" id="UP000316621"/>
    </source>
</evidence>
<dbReference type="InterPro" id="IPR015424">
    <property type="entry name" value="PyrdxlP-dep_Trfase"/>
</dbReference>
<evidence type="ECO:0000313" key="1">
    <source>
        <dbReference type="EMBL" id="RZC52322.1"/>
    </source>
</evidence>
<accession>A0A4Y7IX75</accession>
<proteinExistence type="predicted"/>
<dbReference type="Gene3D" id="3.40.640.10">
    <property type="entry name" value="Type I PLP-dependent aspartate aminotransferase-like (Major domain)"/>
    <property type="match status" value="1"/>
</dbReference>
<dbReference type="Gramene" id="RZC52322">
    <property type="protein sequence ID" value="RZC52322"/>
    <property type="gene ID" value="C5167_020745"/>
</dbReference>
<gene>
    <name evidence="1" type="ORF">C5167_020745</name>
</gene>
<dbReference type="STRING" id="3469.A0A4Y7IX75"/>
<dbReference type="AlphaFoldDB" id="A0A4Y7IX75"/>
<keyword evidence="2" id="KW-1185">Reference proteome</keyword>
<name>A0A4Y7IX75_PAPSO</name>
<protein>
    <submittedName>
        <fullName evidence="1">Uncharacterized protein</fullName>
    </submittedName>
</protein>